<dbReference type="RefSeq" id="WP_343880445.1">
    <property type="nucleotide sequence ID" value="NZ_BAAAFO010000001.1"/>
</dbReference>
<keyword evidence="3" id="KW-1185">Reference proteome</keyword>
<dbReference type="Proteomes" id="UP001500657">
    <property type="component" value="Unassembled WGS sequence"/>
</dbReference>
<evidence type="ECO:0000256" key="1">
    <source>
        <dbReference type="SAM" id="MobiDB-lite"/>
    </source>
</evidence>
<proteinExistence type="predicted"/>
<dbReference type="EMBL" id="BAAAFO010000001">
    <property type="protein sequence ID" value="GAA0244932.1"/>
    <property type="molecule type" value="Genomic_DNA"/>
</dbReference>
<reference evidence="2 3" key="1">
    <citation type="journal article" date="2019" name="Int. J. Syst. Evol. Microbiol.">
        <title>The Global Catalogue of Microorganisms (GCM) 10K type strain sequencing project: providing services to taxonomists for standard genome sequencing and annotation.</title>
        <authorList>
            <consortium name="The Broad Institute Genomics Platform"/>
            <consortium name="The Broad Institute Genome Sequencing Center for Infectious Disease"/>
            <person name="Wu L."/>
            <person name="Ma J."/>
        </authorList>
    </citation>
    <scope>NUCLEOTIDE SEQUENCE [LARGE SCALE GENOMIC DNA]</scope>
    <source>
        <strain evidence="2 3">JCM 16242</strain>
    </source>
</reference>
<evidence type="ECO:0000313" key="2">
    <source>
        <dbReference type="EMBL" id="GAA0244932.1"/>
    </source>
</evidence>
<comment type="caution">
    <text evidence="2">The sequence shown here is derived from an EMBL/GenBank/DDBJ whole genome shotgun (WGS) entry which is preliminary data.</text>
</comment>
<evidence type="ECO:0000313" key="3">
    <source>
        <dbReference type="Proteomes" id="UP001500657"/>
    </source>
</evidence>
<sequence length="57" mass="6463">MKRHLSTLLQRKRSEFDGASHASAPATRRANAVPTELNGYDWLQRIKRARMVRVSGA</sequence>
<protein>
    <submittedName>
        <fullName evidence="2">Uncharacterized protein</fullName>
    </submittedName>
</protein>
<gene>
    <name evidence="2" type="ORF">GCM10009126_08270</name>
</gene>
<name>A0ABN0UBC2_9GAMM</name>
<feature type="region of interest" description="Disordered" evidence="1">
    <location>
        <begin position="1"/>
        <end position="30"/>
    </location>
</feature>
<organism evidence="2 3">
    <name type="scientific">Rhodanobacter caeni</name>
    <dbReference type="NCBI Taxonomy" id="657654"/>
    <lineage>
        <taxon>Bacteria</taxon>
        <taxon>Pseudomonadati</taxon>
        <taxon>Pseudomonadota</taxon>
        <taxon>Gammaproteobacteria</taxon>
        <taxon>Lysobacterales</taxon>
        <taxon>Rhodanobacteraceae</taxon>
        <taxon>Rhodanobacter</taxon>
    </lineage>
</organism>
<accession>A0ABN0UBC2</accession>